<protein>
    <recommendedName>
        <fullName evidence="7 14">Dihydroorotate dehydrogenase (quinone)</fullName>
        <ecNumber evidence="6 14">1.3.5.2</ecNumber>
    </recommendedName>
</protein>
<dbReference type="PANTHER" id="PTHR48109:SF4">
    <property type="entry name" value="DIHYDROOROTATE DEHYDROGENASE (QUINONE), MITOCHONDRIAL"/>
    <property type="match status" value="1"/>
</dbReference>
<keyword evidence="10" id="KW-0665">Pyrimidine biosynthesis</keyword>
<comment type="subcellular location">
    <subcellularLocation>
        <location evidence="3">Membrane</location>
    </subcellularLocation>
</comment>
<evidence type="ECO:0000256" key="13">
    <source>
        <dbReference type="ARBA" id="ARBA00048639"/>
    </source>
</evidence>
<dbReference type="SUPFAM" id="SSF51395">
    <property type="entry name" value="FMN-linked oxidoreductases"/>
    <property type="match status" value="1"/>
</dbReference>
<dbReference type="GO" id="GO:0044205">
    <property type="term" value="P:'de novo' UMP biosynthetic process"/>
    <property type="evidence" value="ECO:0007669"/>
    <property type="project" value="UniProtKB-UniPathway"/>
</dbReference>
<evidence type="ECO:0000256" key="3">
    <source>
        <dbReference type="ARBA" id="ARBA00004370"/>
    </source>
</evidence>
<evidence type="ECO:0000256" key="7">
    <source>
        <dbReference type="ARBA" id="ARBA00018366"/>
    </source>
</evidence>
<comment type="catalytic activity">
    <reaction evidence="13">
        <text>(S)-dihydroorotate + a quinone = orotate + a quinol</text>
        <dbReference type="Rhea" id="RHEA:30187"/>
        <dbReference type="ChEBI" id="CHEBI:24646"/>
        <dbReference type="ChEBI" id="CHEBI:30839"/>
        <dbReference type="ChEBI" id="CHEBI:30864"/>
        <dbReference type="ChEBI" id="CHEBI:132124"/>
        <dbReference type="EC" id="1.3.5.2"/>
    </reaction>
</comment>
<keyword evidence="8" id="KW-0285">Flavoprotein</keyword>
<evidence type="ECO:0000256" key="8">
    <source>
        <dbReference type="ARBA" id="ARBA00022630"/>
    </source>
</evidence>
<evidence type="ECO:0000313" key="16">
    <source>
        <dbReference type="EMBL" id="KKS19125.1"/>
    </source>
</evidence>
<dbReference type="Pfam" id="PF01180">
    <property type="entry name" value="DHO_dh"/>
    <property type="match status" value="1"/>
</dbReference>
<comment type="caution">
    <text evidence="16">The sequence shown here is derived from an EMBL/GenBank/DDBJ whole genome shotgun (WGS) entry which is preliminary data.</text>
</comment>
<comment type="cofactor">
    <cofactor evidence="1">
        <name>FMN</name>
        <dbReference type="ChEBI" id="CHEBI:58210"/>
    </cofactor>
</comment>
<comment type="pathway">
    <text evidence="4">Pyrimidine metabolism; UMP biosynthesis via de novo pathway; orotate from (S)-dihydroorotate (quinone route): step 1/1.</text>
</comment>
<dbReference type="InterPro" id="IPR005719">
    <property type="entry name" value="Dihydroorotate_DH_2"/>
</dbReference>
<name>A0A0G0X2C1_UNCKA</name>
<evidence type="ECO:0000256" key="6">
    <source>
        <dbReference type="ARBA" id="ARBA00012791"/>
    </source>
</evidence>
<evidence type="ECO:0000256" key="10">
    <source>
        <dbReference type="ARBA" id="ARBA00022975"/>
    </source>
</evidence>
<dbReference type="CDD" id="cd04738">
    <property type="entry name" value="DHOD_2_like"/>
    <property type="match status" value="1"/>
</dbReference>
<organism evidence="16 17">
    <name type="scientific">candidate division WWE3 bacterium GW2011_GWC1_41_7</name>
    <dbReference type="NCBI Taxonomy" id="1619119"/>
    <lineage>
        <taxon>Bacteria</taxon>
        <taxon>Katanobacteria</taxon>
    </lineage>
</organism>
<dbReference type="EC" id="1.3.5.2" evidence="6 14"/>
<evidence type="ECO:0000256" key="4">
    <source>
        <dbReference type="ARBA" id="ARBA00005161"/>
    </source>
</evidence>
<dbReference type="InterPro" id="IPR013785">
    <property type="entry name" value="Aldolase_TIM"/>
</dbReference>
<dbReference type="GO" id="GO:0005737">
    <property type="term" value="C:cytoplasm"/>
    <property type="evidence" value="ECO:0007669"/>
    <property type="project" value="InterPro"/>
</dbReference>
<feature type="domain" description="Dihydroorotate dehydrogenase catalytic" evidence="15">
    <location>
        <begin position="59"/>
        <end position="356"/>
    </location>
</feature>
<proteinExistence type="inferred from homology"/>
<dbReference type="InterPro" id="IPR050074">
    <property type="entry name" value="DHO_dehydrogenase"/>
</dbReference>
<dbReference type="UniPathway" id="UPA00070">
    <property type="reaction ID" value="UER00946"/>
</dbReference>
<keyword evidence="11" id="KW-0560">Oxidoreductase</keyword>
<dbReference type="NCBIfam" id="TIGR01036">
    <property type="entry name" value="pyrD_sub2"/>
    <property type="match status" value="1"/>
</dbReference>
<evidence type="ECO:0000256" key="9">
    <source>
        <dbReference type="ARBA" id="ARBA00022643"/>
    </source>
</evidence>
<gene>
    <name evidence="16" type="ORF">UU77_C0057G0005</name>
</gene>
<evidence type="ECO:0000256" key="12">
    <source>
        <dbReference type="ARBA" id="ARBA00023136"/>
    </source>
</evidence>
<comment type="similarity">
    <text evidence="5">Belongs to the dihydroorotate dehydrogenase family. Type 2 subfamily.</text>
</comment>
<evidence type="ECO:0000256" key="14">
    <source>
        <dbReference type="NCBIfam" id="TIGR01036"/>
    </source>
</evidence>
<dbReference type="GO" id="GO:0005886">
    <property type="term" value="C:plasma membrane"/>
    <property type="evidence" value="ECO:0007669"/>
    <property type="project" value="TreeGrafter"/>
</dbReference>
<reference evidence="16 17" key="1">
    <citation type="journal article" date="2015" name="Nature">
        <title>rRNA introns, odd ribosomes, and small enigmatic genomes across a large radiation of phyla.</title>
        <authorList>
            <person name="Brown C.T."/>
            <person name="Hug L.A."/>
            <person name="Thomas B.C."/>
            <person name="Sharon I."/>
            <person name="Castelle C.J."/>
            <person name="Singh A."/>
            <person name="Wilkins M.J."/>
            <person name="Williams K.H."/>
            <person name="Banfield J.F."/>
        </authorList>
    </citation>
    <scope>NUCLEOTIDE SEQUENCE [LARGE SCALE GENOMIC DNA]</scope>
</reference>
<evidence type="ECO:0000256" key="1">
    <source>
        <dbReference type="ARBA" id="ARBA00001917"/>
    </source>
</evidence>
<evidence type="ECO:0000256" key="2">
    <source>
        <dbReference type="ARBA" id="ARBA00003125"/>
    </source>
</evidence>
<dbReference type="GO" id="GO:0106430">
    <property type="term" value="F:dihydroorotate dehydrogenase (quinone) activity"/>
    <property type="evidence" value="ECO:0007669"/>
    <property type="project" value="UniProtKB-EC"/>
</dbReference>
<dbReference type="NCBIfam" id="NF003652">
    <property type="entry name" value="PRK05286.2-5"/>
    <property type="match status" value="1"/>
</dbReference>
<dbReference type="EMBL" id="LCBX01000057">
    <property type="protein sequence ID" value="KKS19125.1"/>
    <property type="molecule type" value="Genomic_DNA"/>
</dbReference>
<comment type="function">
    <text evidence="2">Catalyzes the conversion of dihydroorotate to orotate with quinone as electron acceptor.</text>
</comment>
<keyword evidence="12" id="KW-0472">Membrane</keyword>
<evidence type="ECO:0000256" key="5">
    <source>
        <dbReference type="ARBA" id="ARBA00005359"/>
    </source>
</evidence>
<evidence type="ECO:0000313" key="17">
    <source>
        <dbReference type="Proteomes" id="UP000034507"/>
    </source>
</evidence>
<dbReference type="PANTHER" id="PTHR48109">
    <property type="entry name" value="DIHYDROOROTATE DEHYDROGENASE (QUINONE), MITOCHONDRIAL-RELATED"/>
    <property type="match status" value="1"/>
</dbReference>
<dbReference type="GO" id="GO:0006207">
    <property type="term" value="P:'de novo' pyrimidine nucleobase biosynthetic process"/>
    <property type="evidence" value="ECO:0007669"/>
    <property type="project" value="UniProtKB-UniRule"/>
</dbReference>
<evidence type="ECO:0000256" key="11">
    <source>
        <dbReference type="ARBA" id="ARBA00023002"/>
    </source>
</evidence>
<dbReference type="Proteomes" id="UP000034507">
    <property type="component" value="Unassembled WGS sequence"/>
</dbReference>
<accession>A0A0G0X2C1</accession>
<keyword evidence="9" id="KW-0288">FMN</keyword>
<dbReference type="InterPro" id="IPR005720">
    <property type="entry name" value="Dihydroorotate_DH_cat"/>
</dbReference>
<dbReference type="Gene3D" id="3.20.20.70">
    <property type="entry name" value="Aldolase class I"/>
    <property type="match status" value="1"/>
</dbReference>
<evidence type="ECO:0000259" key="15">
    <source>
        <dbReference type="Pfam" id="PF01180"/>
    </source>
</evidence>
<dbReference type="AlphaFoldDB" id="A0A0G0X2C1"/>
<dbReference type="PROSITE" id="PS00912">
    <property type="entry name" value="DHODEHASE_2"/>
    <property type="match status" value="1"/>
</dbReference>
<dbReference type="InterPro" id="IPR001295">
    <property type="entry name" value="Dihydroorotate_DH_CS"/>
</dbReference>
<sequence length="373" mass="41464">MFATPLIRNYYRYVMKPVFFTQDPERVHDRTVRMGSVLGSNAITRKLTKVFLSYEDPILKQNIFGIEFNNPLGLSAGYDYDGHVSKAMKEVGFGFNTVGTVSYHSYEGNTPPRLGRLPNSKSLFVNKGFKSDGAEVIAKRMDSKGLNDNIVGVSVGSSNICDVDTIEKAIADYISTLNIFKDRDYVKYFEINISCPNTAMTESFVDRKNFSSLLSRIKDLDVRQPFFIKMPNEVSVEKAWEIVQTAIEHSINGFIFSNLVKDRNNPVFDQKEIEKFKGLKGNFSGKPTFENSNRLIIHTRQKYGKDVVIVGAGGIFNAEDAYTKIRAGANLIQMITGLIFGGPQVVGEINKGLAVLLHRDGFGSISEAVGTGA</sequence>